<protein>
    <recommendedName>
        <fullName evidence="3">indole-3-glycerol-phosphate synthase</fullName>
        <ecNumber evidence="3">4.1.1.48</ecNumber>
    </recommendedName>
</protein>
<evidence type="ECO:0000256" key="8">
    <source>
        <dbReference type="ARBA" id="ARBA00023239"/>
    </source>
</evidence>
<evidence type="ECO:0000256" key="6">
    <source>
        <dbReference type="ARBA" id="ARBA00022822"/>
    </source>
</evidence>
<evidence type="ECO:0000256" key="1">
    <source>
        <dbReference type="ARBA" id="ARBA00001633"/>
    </source>
</evidence>
<keyword evidence="7" id="KW-0057">Aromatic amino acid biosynthesis</keyword>
<comment type="caution">
    <text evidence="10">The sequence shown here is derived from an EMBL/GenBank/DDBJ whole genome shotgun (WGS) entry which is preliminary data.</text>
</comment>
<accession>A0A537JTF6</accession>
<comment type="catalytic activity">
    <reaction evidence="1">
        <text>1-(2-carboxyphenylamino)-1-deoxy-D-ribulose 5-phosphate + H(+) = (1S,2R)-1-C-(indol-3-yl)glycerol 3-phosphate + CO2 + H2O</text>
        <dbReference type="Rhea" id="RHEA:23476"/>
        <dbReference type="ChEBI" id="CHEBI:15377"/>
        <dbReference type="ChEBI" id="CHEBI:15378"/>
        <dbReference type="ChEBI" id="CHEBI:16526"/>
        <dbReference type="ChEBI" id="CHEBI:58613"/>
        <dbReference type="ChEBI" id="CHEBI:58866"/>
        <dbReference type="EC" id="4.1.1.48"/>
    </reaction>
</comment>
<name>A0A537JTF6_9BACT</name>
<dbReference type="EC" id="4.1.1.48" evidence="3"/>
<dbReference type="GO" id="GO:0000162">
    <property type="term" value="P:L-tryptophan biosynthetic process"/>
    <property type="evidence" value="ECO:0007669"/>
    <property type="project" value="UniProtKB-UniPathway"/>
</dbReference>
<dbReference type="Pfam" id="PF00218">
    <property type="entry name" value="IGPS"/>
    <property type="match status" value="1"/>
</dbReference>
<dbReference type="PANTHER" id="PTHR22854">
    <property type="entry name" value="TRYPTOPHAN BIOSYNTHESIS PROTEIN"/>
    <property type="match status" value="1"/>
</dbReference>
<keyword evidence="6" id="KW-0822">Tryptophan biosynthesis</keyword>
<feature type="non-terminal residue" evidence="10">
    <location>
        <position position="1"/>
    </location>
</feature>
<comment type="pathway">
    <text evidence="2">Amino-acid biosynthesis; L-tryptophan biosynthesis; L-tryptophan from chorismate: step 4/5.</text>
</comment>
<keyword evidence="4" id="KW-0028">Amino-acid biosynthesis</keyword>
<keyword evidence="5" id="KW-0210">Decarboxylase</keyword>
<dbReference type="InterPro" id="IPR011060">
    <property type="entry name" value="RibuloseP-bd_barrel"/>
</dbReference>
<dbReference type="GO" id="GO:0004640">
    <property type="term" value="F:phosphoribosylanthranilate isomerase activity"/>
    <property type="evidence" value="ECO:0007669"/>
    <property type="project" value="TreeGrafter"/>
</dbReference>
<dbReference type="SUPFAM" id="SSF51366">
    <property type="entry name" value="Ribulose-phoshate binding barrel"/>
    <property type="match status" value="1"/>
</dbReference>
<dbReference type="InterPro" id="IPR013798">
    <property type="entry name" value="Indole-3-glycerol_P_synth_dom"/>
</dbReference>
<keyword evidence="8" id="KW-0456">Lyase</keyword>
<evidence type="ECO:0000256" key="3">
    <source>
        <dbReference type="ARBA" id="ARBA00012362"/>
    </source>
</evidence>
<dbReference type="GO" id="GO:0004425">
    <property type="term" value="F:indole-3-glycerol-phosphate synthase activity"/>
    <property type="evidence" value="ECO:0007669"/>
    <property type="project" value="UniProtKB-EC"/>
</dbReference>
<evidence type="ECO:0000256" key="7">
    <source>
        <dbReference type="ARBA" id="ARBA00023141"/>
    </source>
</evidence>
<dbReference type="UniPathway" id="UPA00035">
    <property type="reaction ID" value="UER00043"/>
</dbReference>
<evidence type="ECO:0000313" key="10">
    <source>
        <dbReference type="EMBL" id="TMI86815.1"/>
    </source>
</evidence>
<evidence type="ECO:0000256" key="5">
    <source>
        <dbReference type="ARBA" id="ARBA00022793"/>
    </source>
</evidence>
<proteinExistence type="predicted"/>
<evidence type="ECO:0000256" key="4">
    <source>
        <dbReference type="ARBA" id="ARBA00022605"/>
    </source>
</evidence>
<feature type="domain" description="Indole-3-glycerol phosphate synthase" evidence="9">
    <location>
        <begin position="1"/>
        <end position="72"/>
    </location>
</feature>
<evidence type="ECO:0000256" key="2">
    <source>
        <dbReference type="ARBA" id="ARBA00004696"/>
    </source>
</evidence>
<dbReference type="Proteomes" id="UP000318509">
    <property type="component" value="Unassembled WGS sequence"/>
</dbReference>
<dbReference type="InterPro" id="IPR013785">
    <property type="entry name" value="Aldolase_TIM"/>
</dbReference>
<evidence type="ECO:0000259" key="9">
    <source>
        <dbReference type="Pfam" id="PF00218"/>
    </source>
</evidence>
<dbReference type="Gene3D" id="3.20.20.70">
    <property type="entry name" value="Aldolase class I"/>
    <property type="match status" value="1"/>
</dbReference>
<reference evidence="10 11" key="1">
    <citation type="journal article" date="2019" name="Nat. Microbiol.">
        <title>Mediterranean grassland soil C-N compound turnover is dependent on rainfall and depth, and is mediated by genomically divergent microorganisms.</title>
        <authorList>
            <person name="Diamond S."/>
            <person name="Andeer P.F."/>
            <person name="Li Z."/>
            <person name="Crits-Christoph A."/>
            <person name="Burstein D."/>
            <person name="Anantharaman K."/>
            <person name="Lane K.R."/>
            <person name="Thomas B.C."/>
            <person name="Pan C."/>
            <person name="Northen T.R."/>
            <person name="Banfield J.F."/>
        </authorList>
    </citation>
    <scope>NUCLEOTIDE SEQUENCE [LARGE SCALE GENOMIC DNA]</scope>
    <source>
        <strain evidence="10">NP_3</strain>
    </source>
</reference>
<dbReference type="PANTHER" id="PTHR22854:SF2">
    <property type="entry name" value="INDOLE-3-GLYCEROL-PHOSPHATE SYNTHASE"/>
    <property type="match status" value="1"/>
</dbReference>
<sequence length="77" mass="8318">GINNRNLDTLETTLDVSRRLRPGIPEDVTVVAESGIEERGQVVEMERLGMHAVLIGTALMRAPDPAARVRELLGIAG</sequence>
<dbReference type="EMBL" id="VBAK01000180">
    <property type="protein sequence ID" value="TMI86815.1"/>
    <property type="molecule type" value="Genomic_DNA"/>
</dbReference>
<evidence type="ECO:0000313" key="11">
    <source>
        <dbReference type="Proteomes" id="UP000318509"/>
    </source>
</evidence>
<dbReference type="AlphaFoldDB" id="A0A537JTF6"/>
<organism evidence="10 11">
    <name type="scientific">Candidatus Segetimicrobium genomatis</name>
    <dbReference type="NCBI Taxonomy" id="2569760"/>
    <lineage>
        <taxon>Bacteria</taxon>
        <taxon>Bacillati</taxon>
        <taxon>Candidatus Sysuimicrobiota</taxon>
        <taxon>Candidatus Sysuimicrobiia</taxon>
        <taxon>Candidatus Sysuimicrobiales</taxon>
        <taxon>Candidatus Segetimicrobiaceae</taxon>
        <taxon>Candidatus Segetimicrobium</taxon>
    </lineage>
</organism>
<gene>
    <name evidence="10" type="ORF">E6H00_17455</name>
</gene>
<dbReference type="InterPro" id="IPR045186">
    <property type="entry name" value="Indole-3-glycerol_P_synth"/>
</dbReference>